<evidence type="ECO:0000313" key="3">
    <source>
        <dbReference type="Proteomes" id="UP001305647"/>
    </source>
</evidence>
<reference evidence="2" key="1">
    <citation type="journal article" date="2023" name="Mol. Phylogenet. Evol.">
        <title>Genome-scale phylogeny and comparative genomics of the fungal order Sordariales.</title>
        <authorList>
            <person name="Hensen N."/>
            <person name="Bonometti L."/>
            <person name="Westerberg I."/>
            <person name="Brannstrom I.O."/>
            <person name="Guillou S."/>
            <person name="Cros-Aarteil S."/>
            <person name="Calhoun S."/>
            <person name="Haridas S."/>
            <person name="Kuo A."/>
            <person name="Mondo S."/>
            <person name="Pangilinan J."/>
            <person name="Riley R."/>
            <person name="LaButti K."/>
            <person name="Andreopoulos B."/>
            <person name="Lipzen A."/>
            <person name="Chen C."/>
            <person name="Yan M."/>
            <person name="Daum C."/>
            <person name="Ng V."/>
            <person name="Clum A."/>
            <person name="Steindorff A."/>
            <person name="Ohm R.A."/>
            <person name="Martin F."/>
            <person name="Silar P."/>
            <person name="Natvig D.O."/>
            <person name="Lalanne C."/>
            <person name="Gautier V."/>
            <person name="Ament-Velasquez S.L."/>
            <person name="Kruys A."/>
            <person name="Hutchinson M.I."/>
            <person name="Powell A.J."/>
            <person name="Barry K."/>
            <person name="Miller A.N."/>
            <person name="Grigoriev I.V."/>
            <person name="Debuchy R."/>
            <person name="Gladieux P."/>
            <person name="Hiltunen Thoren M."/>
            <person name="Johannesson H."/>
        </authorList>
    </citation>
    <scope>NUCLEOTIDE SEQUENCE</scope>
    <source>
        <strain evidence="2">CBS 757.83</strain>
    </source>
</reference>
<organism evidence="2 3">
    <name type="scientific">Parathielavia hyrcaniae</name>
    <dbReference type="NCBI Taxonomy" id="113614"/>
    <lineage>
        <taxon>Eukaryota</taxon>
        <taxon>Fungi</taxon>
        <taxon>Dikarya</taxon>
        <taxon>Ascomycota</taxon>
        <taxon>Pezizomycotina</taxon>
        <taxon>Sordariomycetes</taxon>
        <taxon>Sordariomycetidae</taxon>
        <taxon>Sordariales</taxon>
        <taxon>Chaetomiaceae</taxon>
        <taxon>Parathielavia</taxon>
    </lineage>
</organism>
<dbReference type="EMBL" id="MU863630">
    <property type="protein sequence ID" value="KAK4102703.1"/>
    <property type="molecule type" value="Genomic_DNA"/>
</dbReference>
<accession>A0AAN6T2T1</accession>
<proteinExistence type="predicted"/>
<dbReference type="Proteomes" id="UP001305647">
    <property type="component" value="Unassembled WGS sequence"/>
</dbReference>
<name>A0AAN6T2T1_9PEZI</name>
<evidence type="ECO:0000313" key="2">
    <source>
        <dbReference type="EMBL" id="KAK4102703.1"/>
    </source>
</evidence>
<dbReference type="AlphaFoldDB" id="A0AAN6T2T1"/>
<evidence type="ECO:0000256" key="1">
    <source>
        <dbReference type="SAM" id="MobiDB-lite"/>
    </source>
</evidence>
<sequence>MEARIVLYSTVGHLRPITSMDSLVRPGSCRSSATHVRHHLSELNSMAAEPLRSYDRTKYSQANGLVNHGPRSPLLRNKSASITEKQTRWPNRRRLNRQSELSSEIPHPATSGTVPCSGYGLTRLSIVDLGMQVFAECYHDKVLHRSPCVQERHKCTLATRALQVLPSSFCNLIPASGFPHHPDGRSAGMQAPFQVPVGFDNSSGLRIT</sequence>
<comment type="caution">
    <text evidence="2">The sequence shown here is derived from an EMBL/GenBank/DDBJ whole genome shotgun (WGS) entry which is preliminary data.</text>
</comment>
<gene>
    <name evidence="2" type="ORF">N658DRAFT_320947</name>
</gene>
<protein>
    <submittedName>
        <fullName evidence="2">Uncharacterized protein</fullName>
    </submittedName>
</protein>
<feature type="region of interest" description="Disordered" evidence="1">
    <location>
        <begin position="65"/>
        <end position="109"/>
    </location>
</feature>
<keyword evidence="3" id="KW-1185">Reference proteome</keyword>
<reference evidence="2" key="2">
    <citation type="submission" date="2023-05" db="EMBL/GenBank/DDBJ databases">
        <authorList>
            <consortium name="Lawrence Berkeley National Laboratory"/>
            <person name="Steindorff A."/>
            <person name="Hensen N."/>
            <person name="Bonometti L."/>
            <person name="Westerberg I."/>
            <person name="Brannstrom I.O."/>
            <person name="Guillou S."/>
            <person name="Cros-Aarteil S."/>
            <person name="Calhoun S."/>
            <person name="Haridas S."/>
            <person name="Kuo A."/>
            <person name="Mondo S."/>
            <person name="Pangilinan J."/>
            <person name="Riley R."/>
            <person name="Labutti K."/>
            <person name="Andreopoulos B."/>
            <person name="Lipzen A."/>
            <person name="Chen C."/>
            <person name="Yanf M."/>
            <person name="Daum C."/>
            <person name="Ng V."/>
            <person name="Clum A."/>
            <person name="Ohm R."/>
            <person name="Martin F."/>
            <person name="Silar P."/>
            <person name="Natvig D."/>
            <person name="Lalanne C."/>
            <person name="Gautier V."/>
            <person name="Ament-Velasquez S.L."/>
            <person name="Kruys A."/>
            <person name="Hutchinson M.I."/>
            <person name="Powell A.J."/>
            <person name="Barry K."/>
            <person name="Miller A.N."/>
            <person name="Grigoriev I.V."/>
            <person name="Debuchy R."/>
            <person name="Gladieux P."/>
            <person name="Thoren M.H."/>
            <person name="Johannesson H."/>
        </authorList>
    </citation>
    <scope>NUCLEOTIDE SEQUENCE</scope>
    <source>
        <strain evidence="2">CBS 757.83</strain>
    </source>
</reference>